<sequence length="68" mass="7847">MSDQPDMAAIEKFNKSKLKKTETEEKNPLSKEQLNRRSKQVNCNETCTANVHCTFHKHCLLVLFLLAI</sequence>
<dbReference type="FunFam" id="1.20.5.520:FF:000001">
    <property type="entry name" value="Thymosin beta"/>
    <property type="match status" value="1"/>
</dbReference>
<keyword evidence="3" id="KW-0963">Cytoplasm</keyword>
<evidence type="ECO:0000256" key="4">
    <source>
        <dbReference type="ARBA" id="ARBA00023203"/>
    </source>
</evidence>
<dbReference type="InterPro" id="IPR038386">
    <property type="entry name" value="Beta-thymosin_sf"/>
</dbReference>
<dbReference type="PANTHER" id="PTHR12021:SF3">
    <property type="entry name" value="THYMOSIN BETA-4-LIKE"/>
    <property type="match status" value="1"/>
</dbReference>
<feature type="compositionally biased region" description="Basic and acidic residues" evidence="7">
    <location>
        <begin position="19"/>
        <end position="35"/>
    </location>
</feature>
<dbReference type="PANTHER" id="PTHR12021">
    <property type="entry name" value="THYMOSIN BETA"/>
    <property type="match status" value="1"/>
</dbReference>
<comment type="similarity">
    <text evidence="2">Belongs to the thymosin beta family.</text>
</comment>
<dbReference type="GO" id="GO:0007015">
    <property type="term" value="P:actin filament organization"/>
    <property type="evidence" value="ECO:0007669"/>
    <property type="project" value="InterPro"/>
</dbReference>
<gene>
    <name evidence="8" type="ORF">NYPRO_LOCUS10296</name>
</gene>
<dbReference type="CDD" id="cd22059">
    <property type="entry name" value="WH2_BetaT"/>
    <property type="match status" value="1"/>
</dbReference>
<dbReference type="GO" id="GO:0003785">
    <property type="term" value="F:actin monomer binding"/>
    <property type="evidence" value="ECO:0007669"/>
    <property type="project" value="InterPro"/>
</dbReference>
<dbReference type="Pfam" id="PF01290">
    <property type="entry name" value="Thymosin"/>
    <property type="match status" value="1"/>
</dbReference>
<evidence type="ECO:0000256" key="5">
    <source>
        <dbReference type="ARBA" id="ARBA00023212"/>
    </source>
</evidence>
<keyword evidence="5" id="KW-0206">Cytoskeleton</keyword>
<keyword evidence="9" id="KW-1185">Reference proteome</keyword>
<dbReference type="AlphaFoldDB" id="A0A811YL94"/>
<dbReference type="InterPro" id="IPR001152">
    <property type="entry name" value="Beta-thymosin"/>
</dbReference>
<dbReference type="EMBL" id="CAJHUB010000678">
    <property type="protein sequence ID" value="CAD7677498.1"/>
    <property type="molecule type" value="Genomic_DNA"/>
</dbReference>
<evidence type="ECO:0000313" key="9">
    <source>
        <dbReference type="Proteomes" id="UP000645828"/>
    </source>
</evidence>
<accession>A0A811YL94</accession>
<protein>
    <submittedName>
        <fullName evidence="8">(raccoon dog) hypothetical protein</fullName>
    </submittedName>
</protein>
<evidence type="ECO:0000256" key="6">
    <source>
        <dbReference type="ARBA" id="ARBA00025497"/>
    </source>
</evidence>
<comment type="function">
    <text evidence="6">Plays an important role in the organization of the cytoskeleton. Binds to and sequesters actin monomers (G actin) and therefore inhibits actin polymerization.</text>
</comment>
<evidence type="ECO:0000256" key="1">
    <source>
        <dbReference type="ARBA" id="ARBA00004245"/>
    </source>
</evidence>
<dbReference type="GO" id="GO:0030334">
    <property type="term" value="P:regulation of cell migration"/>
    <property type="evidence" value="ECO:0007669"/>
    <property type="project" value="TreeGrafter"/>
</dbReference>
<keyword evidence="4" id="KW-0009">Actin-binding</keyword>
<comment type="subcellular location">
    <subcellularLocation>
        <location evidence="1">Cytoplasm</location>
        <location evidence="1">Cytoskeleton</location>
    </subcellularLocation>
</comment>
<evidence type="ECO:0000313" key="8">
    <source>
        <dbReference type="EMBL" id="CAD7677498.1"/>
    </source>
</evidence>
<evidence type="ECO:0000256" key="7">
    <source>
        <dbReference type="SAM" id="MobiDB-lite"/>
    </source>
</evidence>
<evidence type="ECO:0000256" key="2">
    <source>
        <dbReference type="ARBA" id="ARBA00009511"/>
    </source>
</evidence>
<proteinExistence type="inferred from homology"/>
<organism evidence="8 9">
    <name type="scientific">Nyctereutes procyonoides</name>
    <name type="common">Raccoon dog</name>
    <name type="synonym">Canis procyonoides</name>
    <dbReference type="NCBI Taxonomy" id="34880"/>
    <lineage>
        <taxon>Eukaryota</taxon>
        <taxon>Metazoa</taxon>
        <taxon>Chordata</taxon>
        <taxon>Craniata</taxon>
        <taxon>Vertebrata</taxon>
        <taxon>Euteleostomi</taxon>
        <taxon>Mammalia</taxon>
        <taxon>Eutheria</taxon>
        <taxon>Laurasiatheria</taxon>
        <taxon>Carnivora</taxon>
        <taxon>Caniformia</taxon>
        <taxon>Canidae</taxon>
        <taxon>Nyctereutes</taxon>
    </lineage>
</organism>
<dbReference type="PROSITE" id="PS00500">
    <property type="entry name" value="THYMOSIN_B4"/>
    <property type="match status" value="1"/>
</dbReference>
<reference evidence="8" key="1">
    <citation type="submission" date="2020-12" db="EMBL/GenBank/DDBJ databases">
        <authorList>
            <consortium name="Molecular Ecology Group"/>
        </authorList>
    </citation>
    <scope>NUCLEOTIDE SEQUENCE</scope>
    <source>
        <strain evidence="8">TBG_1078</strain>
    </source>
</reference>
<dbReference type="Proteomes" id="UP000645828">
    <property type="component" value="Unassembled WGS sequence"/>
</dbReference>
<feature type="region of interest" description="Disordered" evidence="7">
    <location>
        <begin position="1"/>
        <end position="35"/>
    </location>
</feature>
<name>A0A811YL94_NYCPR</name>
<dbReference type="Gene3D" id="1.20.5.520">
    <property type="entry name" value="Single helix bin"/>
    <property type="match status" value="1"/>
</dbReference>
<dbReference type="GO" id="GO:0005737">
    <property type="term" value="C:cytoplasm"/>
    <property type="evidence" value="ECO:0007669"/>
    <property type="project" value="TreeGrafter"/>
</dbReference>
<dbReference type="GO" id="GO:0005856">
    <property type="term" value="C:cytoskeleton"/>
    <property type="evidence" value="ECO:0007669"/>
    <property type="project" value="UniProtKB-SubCell"/>
</dbReference>
<dbReference type="SMART" id="SM00152">
    <property type="entry name" value="THY"/>
    <property type="match status" value="1"/>
</dbReference>
<evidence type="ECO:0000256" key="3">
    <source>
        <dbReference type="ARBA" id="ARBA00022490"/>
    </source>
</evidence>
<comment type="caution">
    <text evidence="8">The sequence shown here is derived from an EMBL/GenBank/DDBJ whole genome shotgun (WGS) entry which is preliminary data.</text>
</comment>